<dbReference type="SMART" id="SM00645">
    <property type="entry name" value="Pept_C1"/>
    <property type="match status" value="1"/>
</dbReference>
<dbReference type="Proteomes" id="UP000806378">
    <property type="component" value="Unassembled WGS sequence"/>
</dbReference>
<evidence type="ECO:0000256" key="5">
    <source>
        <dbReference type="ARBA" id="ARBA00022807"/>
    </source>
</evidence>
<evidence type="ECO:0000256" key="2">
    <source>
        <dbReference type="ARBA" id="ARBA00022670"/>
    </source>
</evidence>
<dbReference type="InterPro" id="IPR000169">
    <property type="entry name" value="Pept_cys_AS"/>
</dbReference>
<dbReference type="Pfam" id="PF00112">
    <property type="entry name" value="Peptidase_C1"/>
    <property type="match status" value="1"/>
</dbReference>
<keyword evidence="2" id="KW-0645">Protease</keyword>
<keyword evidence="3 7" id="KW-0732">Signal</keyword>
<evidence type="ECO:0000256" key="3">
    <source>
        <dbReference type="ARBA" id="ARBA00022729"/>
    </source>
</evidence>
<dbReference type="AlphaFoldDB" id="A0A8T0CSF6"/>
<dbReference type="Pfam" id="PF08246">
    <property type="entry name" value="Inhibitor_I29"/>
    <property type="match status" value="1"/>
</dbReference>
<dbReference type="InterPro" id="IPR013128">
    <property type="entry name" value="Peptidase_C1A"/>
</dbReference>
<dbReference type="PRINTS" id="PR00705">
    <property type="entry name" value="PAPAIN"/>
</dbReference>
<dbReference type="FunFam" id="3.90.70.10:FF:000067">
    <property type="entry name" value="Senescence-specific cysteine protease"/>
    <property type="match status" value="1"/>
</dbReference>
<evidence type="ECO:0000256" key="7">
    <source>
        <dbReference type="SAM" id="SignalP"/>
    </source>
</evidence>
<sequence>MALWLEWQIKVYVLMVSLCVEAWTSAATPPNSTLAVFEQWTARHGRIYVNNLEKTKRYEIFLKNLHFIEDFNKAANRSYTVGLNQFSDLTTEEFHARYNGLQPMSRSSNSSAATTFEYQNVTQVPDSINWVDKGVVGSIKNQGSCGSCWAFAAVATVESGLAINGGPMLDLSEQQLVDCSKDNGGCKGGWVEAAFQYIKRDGITSEQNYLYKGVEGDCNSEATLAHKVTIQGHHNIPVDEHLIEMAVAAQPVTANIDTKSVEFRSYSGGVFTGPCGRQNLDHSIVIVGYGRSNSDGLNYWLIKNSWGEQWAEKGYMRIQRNSGIREGVCGINLAASHPIM</sequence>
<proteinExistence type="inferred from homology"/>
<evidence type="ECO:0000256" key="4">
    <source>
        <dbReference type="ARBA" id="ARBA00022801"/>
    </source>
</evidence>
<keyword evidence="6" id="KW-1015">Disulfide bond</keyword>
<dbReference type="Gramene" id="rna-gnl|WGS:JABURB|Cocit.L5234.1">
    <property type="protein sequence ID" value="cds-KAF7850597.1"/>
    <property type="gene ID" value="gene-BT93_L5234"/>
</dbReference>
<dbReference type="InterPro" id="IPR013201">
    <property type="entry name" value="Prot_inhib_I29"/>
</dbReference>
<dbReference type="SMART" id="SM00848">
    <property type="entry name" value="Inhibitor_I29"/>
    <property type="match status" value="1"/>
</dbReference>
<dbReference type="Gene3D" id="3.90.70.10">
    <property type="entry name" value="Cysteine proteinases"/>
    <property type="match status" value="1"/>
</dbReference>
<keyword evidence="5" id="KW-0788">Thiol protease</keyword>
<dbReference type="InterPro" id="IPR000668">
    <property type="entry name" value="Peptidase_C1A_C"/>
</dbReference>
<keyword evidence="11" id="KW-1185">Reference proteome</keyword>
<name>A0A8T0CSF6_CORYI</name>
<dbReference type="EMBL" id="MU089597">
    <property type="protein sequence ID" value="KAF7850597.1"/>
    <property type="molecule type" value="Genomic_DNA"/>
</dbReference>
<dbReference type="InterPro" id="IPR025660">
    <property type="entry name" value="Pept_his_AS"/>
</dbReference>
<dbReference type="GO" id="GO:0006508">
    <property type="term" value="P:proteolysis"/>
    <property type="evidence" value="ECO:0007669"/>
    <property type="project" value="UniProtKB-KW"/>
</dbReference>
<organism evidence="10 11">
    <name type="scientific">Corymbia citriodora subsp. variegata</name>
    <dbReference type="NCBI Taxonomy" id="360336"/>
    <lineage>
        <taxon>Eukaryota</taxon>
        <taxon>Viridiplantae</taxon>
        <taxon>Streptophyta</taxon>
        <taxon>Embryophyta</taxon>
        <taxon>Tracheophyta</taxon>
        <taxon>Spermatophyta</taxon>
        <taxon>Magnoliopsida</taxon>
        <taxon>eudicotyledons</taxon>
        <taxon>Gunneridae</taxon>
        <taxon>Pentapetalae</taxon>
        <taxon>rosids</taxon>
        <taxon>malvids</taxon>
        <taxon>Myrtales</taxon>
        <taxon>Myrtaceae</taxon>
        <taxon>Myrtoideae</taxon>
        <taxon>Eucalypteae</taxon>
        <taxon>Corymbia</taxon>
    </lineage>
</organism>
<feature type="chain" id="PRO_5035890609" evidence="7">
    <location>
        <begin position="27"/>
        <end position="340"/>
    </location>
</feature>
<evidence type="ECO:0000313" key="11">
    <source>
        <dbReference type="Proteomes" id="UP000806378"/>
    </source>
</evidence>
<dbReference type="GO" id="GO:0008234">
    <property type="term" value="F:cysteine-type peptidase activity"/>
    <property type="evidence" value="ECO:0007669"/>
    <property type="project" value="UniProtKB-KW"/>
</dbReference>
<dbReference type="CDD" id="cd02248">
    <property type="entry name" value="Peptidase_C1A"/>
    <property type="match status" value="1"/>
</dbReference>
<keyword evidence="4" id="KW-0378">Hydrolase</keyword>
<evidence type="ECO:0000259" key="8">
    <source>
        <dbReference type="SMART" id="SM00645"/>
    </source>
</evidence>
<evidence type="ECO:0000256" key="6">
    <source>
        <dbReference type="ARBA" id="ARBA00023157"/>
    </source>
</evidence>
<gene>
    <name evidence="10" type="ORF">BT93_L5234</name>
</gene>
<reference evidence="10" key="1">
    <citation type="submission" date="2020-05" db="EMBL/GenBank/DDBJ databases">
        <title>WGS assembly of Corymbia citriodora subspecies variegata.</title>
        <authorList>
            <person name="Barry K."/>
            <person name="Hundley H."/>
            <person name="Shu S."/>
            <person name="Jenkins J."/>
            <person name="Grimwood J."/>
            <person name="Baten A."/>
        </authorList>
    </citation>
    <scope>NUCLEOTIDE SEQUENCE</scope>
    <source>
        <strain evidence="10">CV2-018</strain>
    </source>
</reference>
<dbReference type="SUPFAM" id="SSF54001">
    <property type="entry name" value="Cysteine proteinases"/>
    <property type="match status" value="1"/>
</dbReference>
<dbReference type="PROSITE" id="PS00639">
    <property type="entry name" value="THIOL_PROTEASE_HIS"/>
    <property type="match status" value="1"/>
</dbReference>
<dbReference type="InterPro" id="IPR039417">
    <property type="entry name" value="Peptidase_C1A_papain-like"/>
</dbReference>
<dbReference type="PANTHER" id="PTHR12411">
    <property type="entry name" value="CYSTEINE PROTEASE FAMILY C1-RELATED"/>
    <property type="match status" value="1"/>
</dbReference>
<dbReference type="OrthoDB" id="10253408at2759"/>
<dbReference type="InterPro" id="IPR038765">
    <property type="entry name" value="Papain-like_cys_pep_sf"/>
</dbReference>
<evidence type="ECO:0000313" key="10">
    <source>
        <dbReference type="EMBL" id="KAF7850597.1"/>
    </source>
</evidence>
<comment type="caution">
    <text evidence="10">The sequence shown here is derived from an EMBL/GenBank/DDBJ whole genome shotgun (WGS) entry which is preliminary data.</text>
</comment>
<dbReference type="PROSITE" id="PS00139">
    <property type="entry name" value="THIOL_PROTEASE_CYS"/>
    <property type="match status" value="1"/>
</dbReference>
<accession>A0A8T0CSF6</accession>
<feature type="signal peptide" evidence="7">
    <location>
        <begin position="1"/>
        <end position="26"/>
    </location>
</feature>
<feature type="domain" description="Cathepsin propeptide inhibitor" evidence="9">
    <location>
        <begin position="37"/>
        <end position="94"/>
    </location>
</feature>
<protein>
    <submittedName>
        <fullName evidence="10">Uncharacterized protein</fullName>
    </submittedName>
</protein>
<comment type="similarity">
    <text evidence="1">Belongs to the peptidase C1 family.</text>
</comment>
<evidence type="ECO:0000259" key="9">
    <source>
        <dbReference type="SMART" id="SM00848"/>
    </source>
</evidence>
<evidence type="ECO:0000256" key="1">
    <source>
        <dbReference type="ARBA" id="ARBA00008455"/>
    </source>
</evidence>
<feature type="domain" description="Peptidase C1A papain C-terminal" evidence="8">
    <location>
        <begin position="124"/>
        <end position="339"/>
    </location>
</feature>